<name>A0AAJ0CCW4_9HYPO</name>
<accession>A0AAJ0CCW4</accession>
<dbReference type="EMBL" id="JASWJB010000401">
    <property type="protein sequence ID" value="KAK2590750.1"/>
    <property type="molecule type" value="Genomic_DNA"/>
</dbReference>
<reference evidence="1" key="1">
    <citation type="submission" date="2023-06" db="EMBL/GenBank/DDBJ databases">
        <title>Conoideocrella luteorostrata (Hypocreales: Clavicipitaceae), a potential biocontrol fungus for elongate hemlock scale in United States Christmas tree production areas.</title>
        <authorList>
            <person name="Barrett H."/>
            <person name="Lovett B."/>
            <person name="Macias A.M."/>
            <person name="Stajich J.E."/>
            <person name="Kasson M.T."/>
        </authorList>
    </citation>
    <scope>NUCLEOTIDE SEQUENCE</scope>
    <source>
        <strain evidence="1">ARSEF 14590</strain>
    </source>
</reference>
<proteinExistence type="predicted"/>
<evidence type="ECO:0000313" key="2">
    <source>
        <dbReference type="Proteomes" id="UP001251528"/>
    </source>
</evidence>
<evidence type="ECO:0000313" key="1">
    <source>
        <dbReference type="EMBL" id="KAK2590750.1"/>
    </source>
</evidence>
<dbReference type="AlphaFoldDB" id="A0AAJ0CCW4"/>
<gene>
    <name evidence="1" type="ORF">QQS21_011562</name>
</gene>
<sequence length="164" mass="18112">MAGAEASHQFLSLVGPIDVKDLRRQAVVELAFAEIKRSAPGVHHYGLPQACGRFCNASQHNFGGPLEQRFRDLGLKVEAPIRAAVKLDAGCTLWSEQGETGVMIPVFERPVEVLLEAHGETEEERLLSAIVWDNTQALHLLNKGLRIINGNIRFIYLIYAAAKK</sequence>
<protein>
    <submittedName>
        <fullName evidence="1">Uncharacterized protein</fullName>
    </submittedName>
</protein>
<organism evidence="1 2">
    <name type="scientific">Conoideocrella luteorostrata</name>
    <dbReference type="NCBI Taxonomy" id="1105319"/>
    <lineage>
        <taxon>Eukaryota</taxon>
        <taxon>Fungi</taxon>
        <taxon>Dikarya</taxon>
        <taxon>Ascomycota</taxon>
        <taxon>Pezizomycotina</taxon>
        <taxon>Sordariomycetes</taxon>
        <taxon>Hypocreomycetidae</taxon>
        <taxon>Hypocreales</taxon>
        <taxon>Clavicipitaceae</taxon>
        <taxon>Conoideocrella</taxon>
    </lineage>
</organism>
<dbReference type="Proteomes" id="UP001251528">
    <property type="component" value="Unassembled WGS sequence"/>
</dbReference>
<comment type="caution">
    <text evidence="1">The sequence shown here is derived from an EMBL/GenBank/DDBJ whole genome shotgun (WGS) entry which is preliminary data.</text>
</comment>
<keyword evidence="2" id="KW-1185">Reference proteome</keyword>